<dbReference type="AlphaFoldDB" id="A0A5J9VPB8"/>
<dbReference type="Proteomes" id="UP000324897">
    <property type="component" value="Chromosome 4"/>
</dbReference>
<accession>A0A5J9VPB8</accession>
<evidence type="ECO:0000313" key="3">
    <source>
        <dbReference type="Proteomes" id="UP000324897"/>
    </source>
</evidence>
<proteinExistence type="predicted"/>
<reference evidence="2 3" key="1">
    <citation type="journal article" date="2019" name="Sci. Rep.">
        <title>A high-quality genome of Eragrostis curvula grass provides insights into Poaceae evolution and supports new strategies to enhance forage quality.</title>
        <authorList>
            <person name="Carballo J."/>
            <person name="Santos B.A.C.M."/>
            <person name="Zappacosta D."/>
            <person name="Garbus I."/>
            <person name="Selva J.P."/>
            <person name="Gallo C.A."/>
            <person name="Diaz A."/>
            <person name="Albertini E."/>
            <person name="Caccamo M."/>
            <person name="Echenique V."/>
        </authorList>
    </citation>
    <scope>NUCLEOTIDE SEQUENCE [LARGE SCALE GENOMIC DNA]</scope>
    <source>
        <strain evidence="3">cv. Victoria</strain>
        <tissue evidence="2">Leaf</tissue>
    </source>
</reference>
<protein>
    <submittedName>
        <fullName evidence="2">Uncharacterized protein</fullName>
    </submittedName>
</protein>
<feature type="non-terminal residue" evidence="2">
    <location>
        <position position="1"/>
    </location>
</feature>
<organism evidence="2 3">
    <name type="scientific">Eragrostis curvula</name>
    <name type="common">weeping love grass</name>
    <dbReference type="NCBI Taxonomy" id="38414"/>
    <lineage>
        <taxon>Eukaryota</taxon>
        <taxon>Viridiplantae</taxon>
        <taxon>Streptophyta</taxon>
        <taxon>Embryophyta</taxon>
        <taxon>Tracheophyta</taxon>
        <taxon>Spermatophyta</taxon>
        <taxon>Magnoliopsida</taxon>
        <taxon>Liliopsida</taxon>
        <taxon>Poales</taxon>
        <taxon>Poaceae</taxon>
        <taxon>PACMAD clade</taxon>
        <taxon>Chloridoideae</taxon>
        <taxon>Eragrostideae</taxon>
        <taxon>Eragrostidinae</taxon>
        <taxon>Eragrostis</taxon>
    </lineage>
</organism>
<comment type="caution">
    <text evidence="2">The sequence shown here is derived from an EMBL/GenBank/DDBJ whole genome shotgun (WGS) entry which is preliminary data.</text>
</comment>
<keyword evidence="3" id="KW-1185">Reference proteome</keyword>
<name>A0A5J9VPB8_9POAL</name>
<dbReference type="Gramene" id="TVU38013">
    <property type="protein sequence ID" value="TVU38013"/>
    <property type="gene ID" value="EJB05_11360"/>
</dbReference>
<feature type="region of interest" description="Disordered" evidence="1">
    <location>
        <begin position="1"/>
        <end position="29"/>
    </location>
</feature>
<sequence length="84" mass="9258">MAPSQRRSTPHQRHAARPNPSGSPVRRDVLNGATDHRCMRPLIIQANCSIIIIRESAQGCPVQPKRPLLFLRDPASSRSVVDAP</sequence>
<gene>
    <name evidence="2" type="ORF">EJB05_11360</name>
</gene>
<evidence type="ECO:0000256" key="1">
    <source>
        <dbReference type="SAM" id="MobiDB-lite"/>
    </source>
</evidence>
<feature type="non-terminal residue" evidence="2">
    <location>
        <position position="84"/>
    </location>
</feature>
<dbReference type="EMBL" id="RWGY01000007">
    <property type="protein sequence ID" value="TVU38013.1"/>
    <property type="molecule type" value="Genomic_DNA"/>
</dbReference>
<evidence type="ECO:0000313" key="2">
    <source>
        <dbReference type="EMBL" id="TVU38013.1"/>
    </source>
</evidence>